<dbReference type="EMBL" id="CP157390">
    <property type="protein sequence ID" value="XBM49999.1"/>
    <property type="molecule type" value="Genomic_DNA"/>
</dbReference>
<dbReference type="Pfam" id="PF07690">
    <property type="entry name" value="MFS_1"/>
    <property type="match status" value="2"/>
</dbReference>
<evidence type="ECO:0000256" key="2">
    <source>
        <dbReference type="ARBA" id="ARBA00022692"/>
    </source>
</evidence>
<feature type="transmembrane region" description="Helical" evidence="5">
    <location>
        <begin position="229"/>
        <end position="250"/>
    </location>
</feature>
<keyword evidence="3 5" id="KW-1133">Transmembrane helix</keyword>
<feature type="transmembrane region" description="Helical" evidence="5">
    <location>
        <begin position="378"/>
        <end position="396"/>
    </location>
</feature>
<reference evidence="7" key="1">
    <citation type="submission" date="2024-05" db="EMBL/GenBank/DDBJ databases">
        <title>The Natural Products Discovery Center: Release of the First 8490 Sequenced Strains for Exploring Actinobacteria Biosynthetic Diversity.</title>
        <authorList>
            <person name="Kalkreuter E."/>
            <person name="Kautsar S.A."/>
            <person name="Yang D."/>
            <person name="Bader C.D."/>
            <person name="Teijaro C.N."/>
            <person name="Fluegel L."/>
            <person name="Davis C.M."/>
            <person name="Simpson J.R."/>
            <person name="Lauterbach L."/>
            <person name="Steele A.D."/>
            <person name="Gui C."/>
            <person name="Meng S."/>
            <person name="Li G."/>
            <person name="Viehrig K."/>
            <person name="Ye F."/>
            <person name="Su P."/>
            <person name="Kiefer A.F."/>
            <person name="Nichols A."/>
            <person name="Cepeda A.J."/>
            <person name="Yan W."/>
            <person name="Fan B."/>
            <person name="Jiang Y."/>
            <person name="Adhikari A."/>
            <person name="Zheng C.-J."/>
            <person name="Schuster L."/>
            <person name="Cowan T.M."/>
            <person name="Smanski M.J."/>
            <person name="Chevrette M.G."/>
            <person name="de Carvalho L.P.S."/>
            <person name="Shen B."/>
        </authorList>
    </citation>
    <scope>NUCLEOTIDE SEQUENCE</scope>
    <source>
        <strain evidence="7">NPDC080035</strain>
    </source>
</reference>
<dbReference type="GO" id="GO:0022857">
    <property type="term" value="F:transmembrane transporter activity"/>
    <property type="evidence" value="ECO:0007669"/>
    <property type="project" value="InterPro"/>
</dbReference>
<dbReference type="InterPro" id="IPR020846">
    <property type="entry name" value="MFS_dom"/>
</dbReference>
<feature type="transmembrane region" description="Helical" evidence="5">
    <location>
        <begin position="174"/>
        <end position="192"/>
    </location>
</feature>
<protein>
    <submittedName>
        <fullName evidence="7">MFS transporter</fullName>
    </submittedName>
</protein>
<dbReference type="RefSeq" id="WP_348789909.1">
    <property type="nucleotide sequence ID" value="NZ_CP157390.1"/>
</dbReference>
<feature type="transmembrane region" description="Helical" evidence="5">
    <location>
        <begin position="53"/>
        <end position="72"/>
    </location>
</feature>
<dbReference type="AlphaFoldDB" id="A0AAU7GJ13"/>
<evidence type="ECO:0000256" key="4">
    <source>
        <dbReference type="ARBA" id="ARBA00023136"/>
    </source>
</evidence>
<feature type="transmembrane region" description="Helical" evidence="5">
    <location>
        <begin position="144"/>
        <end position="168"/>
    </location>
</feature>
<name>A0AAU7GJ13_9MICO</name>
<dbReference type="InterPro" id="IPR052714">
    <property type="entry name" value="MFS_Exporter"/>
</dbReference>
<dbReference type="GO" id="GO:0005886">
    <property type="term" value="C:plasma membrane"/>
    <property type="evidence" value="ECO:0007669"/>
    <property type="project" value="UniProtKB-SubCell"/>
</dbReference>
<dbReference type="PANTHER" id="PTHR23531">
    <property type="entry name" value="QUINOLENE RESISTANCE PROTEIN NORA"/>
    <property type="match status" value="1"/>
</dbReference>
<feature type="transmembrane region" description="Helical" evidence="5">
    <location>
        <begin position="118"/>
        <end position="137"/>
    </location>
</feature>
<evidence type="ECO:0000313" key="7">
    <source>
        <dbReference type="EMBL" id="XBM49999.1"/>
    </source>
</evidence>
<dbReference type="PROSITE" id="PS50850">
    <property type="entry name" value="MFS"/>
    <property type="match status" value="1"/>
</dbReference>
<feature type="transmembrane region" description="Helical" evidence="5">
    <location>
        <begin position="84"/>
        <end position="106"/>
    </location>
</feature>
<evidence type="ECO:0000256" key="1">
    <source>
        <dbReference type="ARBA" id="ARBA00004651"/>
    </source>
</evidence>
<organism evidence="7">
    <name type="scientific">Leifsonia sp. NPDC080035</name>
    <dbReference type="NCBI Taxonomy" id="3143936"/>
    <lineage>
        <taxon>Bacteria</taxon>
        <taxon>Bacillati</taxon>
        <taxon>Actinomycetota</taxon>
        <taxon>Actinomycetes</taxon>
        <taxon>Micrococcales</taxon>
        <taxon>Microbacteriaceae</taxon>
        <taxon>Leifsonia</taxon>
    </lineage>
</organism>
<evidence type="ECO:0000256" key="5">
    <source>
        <dbReference type="SAM" id="Phobius"/>
    </source>
</evidence>
<evidence type="ECO:0000259" key="6">
    <source>
        <dbReference type="PROSITE" id="PS50850"/>
    </source>
</evidence>
<dbReference type="InterPro" id="IPR036259">
    <property type="entry name" value="MFS_trans_sf"/>
</dbReference>
<comment type="subcellular location">
    <subcellularLocation>
        <location evidence="1">Cell membrane</location>
        <topology evidence="1">Multi-pass membrane protein</topology>
    </subcellularLocation>
</comment>
<keyword evidence="2 5" id="KW-0812">Transmembrane</keyword>
<dbReference type="PANTHER" id="PTHR23531:SF1">
    <property type="entry name" value="QUINOLENE RESISTANCE PROTEIN NORA"/>
    <property type="match status" value="1"/>
</dbReference>
<feature type="domain" description="Major facilitator superfamily (MFS) profile" evidence="6">
    <location>
        <begin position="1"/>
        <end position="400"/>
    </location>
</feature>
<accession>A0AAU7GJ13</accession>
<proteinExistence type="predicted"/>
<feature type="transmembrane region" description="Helical" evidence="5">
    <location>
        <begin position="352"/>
        <end position="372"/>
    </location>
</feature>
<dbReference type="SUPFAM" id="SSF103473">
    <property type="entry name" value="MFS general substrate transporter"/>
    <property type="match status" value="1"/>
</dbReference>
<sequence>MTAMNLGTTALPQRSALVTRPLLLRFVSIVACSVGFFLPLAAVPLLADATSPLGGGVANGALLAATVAGELVSPWLMQRFGARAVLASGLLLLGAPTFVLLFSASLPVLVATGVLRGAGFALAIVAGGAVTAALVPADRRGEGLALAGLVSAVPSLVALPLGVALSTASGPGSVFAIAGAVPLLAVASVGALPRRAAAASAAQVRSRTSARAETGILVGLRSPELMRPALVFAASAAVAGVVVTCVPGALTGSASSLAPALLLVQPASAGLGRWLAGRYGDRLGHRRLFLPGIALSAAGLAAMAATASAPLVLAGGVVFGLGFGALQNSTISAMYERAEERQYGTVSALWNAGYDGGMAAGAFAVSAVAALVGPAAAFLGLALALPLVLTLVRLNASTTR</sequence>
<keyword evidence="4 5" id="KW-0472">Membrane</keyword>
<gene>
    <name evidence="7" type="ORF">AAME72_09040</name>
</gene>
<feature type="transmembrane region" description="Helical" evidence="5">
    <location>
        <begin position="311"/>
        <end position="331"/>
    </location>
</feature>
<dbReference type="InterPro" id="IPR011701">
    <property type="entry name" value="MFS"/>
</dbReference>
<dbReference type="Gene3D" id="1.20.1250.20">
    <property type="entry name" value="MFS general substrate transporter like domains"/>
    <property type="match status" value="1"/>
</dbReference>
<feature type="transmembrane region" description="Helical" evidence="5">
    <location>
        <begin position="22"/>
        <end position="47"/>
    </location>
</feature>
<evidence type="ECO:0000256" key="3">
    <source>
        <dbReference type="ARBA" id="ARBA00022989"/>
    </source>
</evidence>